<reference evidence="3" key="1">
    <citation type="journal article" date="2019" name="Int. J. Syst. Evol. Microbiol.">
        <title>The Global Catalogue of Microorganisms (GCM) 10K type strain sequencing project: providing services to taxonomists for standard genome sequencing and annotation.</title>
        <authorList>
            <consortium name="The Broad Institute Genomics Platform"/>
            <consortium name="The Broad Institute Genome Sequencing Center for Infectious Disease"/>
            <person name="Wu L."/>
            <person name="Ma J."/>
        </authorList>
    </citation>
    <scope>NUCLEOTIDE SEQUENCE [LARGE SCALE GENOMIC DNA]</scope>
    <source>
        <strain evidence="3">JCM 15910</strain>
    </source>
</reference>
<protein>
    <submittedName>
        <fullName evidence="2">DUF1570 domain-containing protein</fullName>
    </submittedName>
</protein>
<comment type="caution">
    <text evidence="2">The sequence shown here is derived from an EMBL/GenBank/DDBJ whole genome shotgun (WGS) entry which is preliminary data.</text>
</comment>
<proteinExistence type="predicted"/>
<keyword evidence="3" id="KW-1185">Reference proteome</keyword>
<evidence type="ECO:0000313" key="3">
    <source>
        <dbReference type="Proteomes" id="UP001500738"/>
    </source>
</evidence>
<dbReference type="Proteomes" id="UP001500738">
    <property type="component" value="Unassembled WGS sequence"/>
</dbReference>
<feature type="region of interest" description="Disordered" evidence="1">
    <location>
        <begin position="493"/>
        <end position="515"/>
    </location>
</feature>
<organism evidence="2 3">
    <name type="scientific">Sphingopyxis soli</name>
    <dbReference type="NCBI Taxonomy" id="592051"/>
    <lineage>
        <taxon>Bacteria</taxon>
        <taxon>Pseudomonadati</taxon>
        <taxon>Pseudomonadota</taxon>
        <taxon>Alphaproteobacteria</taxon>
        <taxon>Sphingomonadales</taxon>
        <taxon>Sphingomonadaceae</taxon>
        <taxon>Sphingopyxis</taxon>
    </lineage>
</organism>
<sequence>MKNAGLGLLAGIAIMGGADTAEAKWLRADTDNFIIYSEGSEKSLRDFADKLERFDATLSLRFGISRIKEPNRLTIYLVERAADAGRLSAGRLGPSIAGFYSADPEGSFAVSNRESTVIKGTPEWQQTLFHEYGHHFMRRYLHAAFPAWFVEGFAEYYSTTDFTKDGKAEIGKPPYGRAYGLLEMPKIPAETLLFQRPGTMRNSGQMDVYYGRAWLLTHMLYSSAARSGQLGAYLGAINKGVEPKKAATDAFGDLAQLDRDLNTYLKQRLSYRTTGEPIAVSATVTIAPLSPADDAMLPLQLERKSASGDEERLVKVRDDLAKLAERYPGDADVWYELAMAEWDRGKEKRDPGAARASVDKALALDPKHVRANVLLGRILIDALREKDEPSAADWNAARKPIILANQTDPDDPVPLFAYFQSFTGQGRRPPKIAIDGLARSFELAPENGETRINYAFALADQGKFDTAIALAKSIAYDPHDDGGGLALLSKLEKMRKHAEGESEEDADQAGKDADE</sequence>
<dbReference type="InterPro" id="IPR011990">
    <property type="entry name" value="TPR-like_helical_dom_sf"/>
</dbReference>
<accession>A0ABP3XMM2</accession>
<dbReference type="RefSeq" id="WP_215353098.1">
    <property type="nucleotide sequence ID" value="NZ_BAAAFE010000009.1"/>
</dbReference>
<evidence type="ECO:0000256" key="1">
    <source>
        <dbReference type="SAM" id="MobiDB-lite"/>
    </source>
</evidence>
<gene>
    <name evidence="2" type="ORF">GCM10009115_31620</name>
</gene>
<dbReference type="EMBL" id="BAAAFE010000009">
    <property type="protein sequence ID" value="GAA0866787.1"/>
    <property type="molecule type" value="Genomic_DNA"/>
</dbReference>
<dbReference type="SUPFAM" id="SSF48452">
    <property type="entry name" value="TPR-like"/>
    <property type="match status" value="1"/>
</dbReference>
<evidence type="ECO:0000313" key="2">
    <source>
        <dbReference type="EMBL" id="GAA0866787.1"/>
    </source>
</evidence>
<name>A0ABP3XMM2_9SPHN</name>
<dbReference type="Gene3D" id="1.25.40.10">
    <property type="entry name" value="Tetratricopeptide repeat domain"/>
    <property type="match status" value="1"/>
</dbReference>